<feature type="domain" description="DUF7088" evidence="3">
    <location>
        <begin position="60"/>
        <end position="139"/>
    </location>
</feature>
<dbReference type="InterPro" id="IPR029062">
    <property type="entry name" value="Class_I_gatase-like"/>
</dbReference>
<dbReference type="RefSeq" id="WP_058117514.1">
    <property type="nucleotide sequence ID" value="NZ_CAMREZ010000001.1"/>
</dbReference>
<evidence type="ECO:0000256" key="1">
    <source>
        <dbReference type="SAM" id="Phobius"/>
    </source>
</evidence>
<gene>
    <name evidence="4" type="ORF">IB211_01321</name>
</gene>
<dbReference type="InterPro" id="IPR055396">
    <property type="entry name" value="DUF7088"/>
</dbReference>
<feature type="transmembrane region" description="Helical" evidence="1">
    <location>
        <begin position="21"/>
        <end position="45"/>
    </location>
</feature>
<keyword evidence="1" id="KW-1133">Transmembrane helix</keyword>
<accession>A0A0S2W3B0</accession>
<keyword evidence="1" id="KW-0472">Membrane</keyword>
<name>A0A0S2W3B0_9FIRM</name>
<dbReference type="Pfam" id="PF09822">
    <property type="entry name" value="ABC_transp_aux"/>
    <property type="match status" value="1"/>
</dbReference>
<evidence type="ECO:0000313" key="5">
    <source>
        <dbReference type="Proteomes" id="UP000064844"/>
    </source>
</evidence>
<reference evidence="5" key="2">
    <citation type="submission" date="2015-04" db="EMBL/GenBank/DDBJ databases">
        <title>A butyrogenic pathway from the amino acid lysine in a human gut commensal.</title>
        <authorList>
            <person name="de Vos W.M."/>
            <person name="Bui N.T.P."/>
            <person name="Plugge C.M."/>
            <person name="Ritari J."/>
        </authorList>
    </citation>
    <scope>NUCLEOTIDE SEQUENCE [LARGE SCALE GENOMIC DNA]</scope>
    <source>
        <strain evidence="5">AF211</strain>
    </source>
</reference>
<dbReference type="Pfam" id="PF23357">
    <property type="entry name" value="DUF7088"/>
    <property type="match status" value="1"/>
</dbReference>
<feature type="domain" description="ABC-type uncharacterised transport system" evidence="2">
    <location>
        <begin position="187"/>
        <end position="296"/>
    </location>
</feature>
<dbReference type="PATRIC" id="fig|1297617.4.peg.1354"/>
<dbReference type="Proteomes" id="UP000064844">
    <property type="component" value="Chromosome"/>
</dbReference>
<keyword evidence="5" id="KW-1185">Reference proteome</keyword>
<reference evidence="4 5" key="1">
    <citation type="journal article" date="2015" name="Nat. Commun.">
        <title>Production of butyrate from lysine and the Amadori product fructoselysine by a human gut commensal.</title>
        <authorList>
            <person name="Bui T.P."/>
            <person name="Ritari J."/>
            <person name="Boeren S."/>
            <person name="de Waard P."/>
            <person name="Plugge C.M."/>
            <person name="de Vos W.M."/>
        </authorList>
    </citation>
    <scope>NUCLEOTIDE SEQUENCE [LARGE SCALE GENOMIC DNA]</scope>
    <source>
        <strain evidence="4 5">AF211</strain>
    </source>
</reference>
<dbReference type="AlphaFoldDB" id="A0A0S2W3B0"/>
<evidence type="ECO:0000313" key="4">
    <source>
        <dbReference type="EMBL" id="ALP93714.1"/>
    </source>
</evidence>
<sequence>MRKDLKRSSSSEPAREHTIAFRGGGYSLVITAIMLALLIVVNIFASALPTSMTKYDISASKLYSITSNTKVVVNALEEDVTIYWIVQSGKEDEVIENLLSKYESLSDHIEIVKKNPDVFPTFAEQYTDETVSNNSLVVECGERSRFIGYDDIYLQEADLYSYSYNTSFDGEGSITSAIDYVVNEEQPQLYLLEGHGEAELPASFREQIEKENMECSTFSLLTADGVPEEADCVVIYGPESDISAEEKELLADYVTGGGKLLVMAGPTESGVLENLYSLLADYGVSTEEGVVVEADREHYAFQLPYVLLPDMSSSEITDSLIEEHYYPIMPISQALTVSGSAVGATVTELLTTSDASFSKVDGYDITTYEKEEGDIDGPFTVAVSVSCDGGGGMVWFSSSSFLEDMYNAYSSGANVDLTMNALASLVGESDAMAIRSKSLNYNYLTIRDSTASLLKVAMIGVFPLLYLGIGMGVILRRRRMQSETV</sequence>
<evidence type="ECO:0000259" key="3">
    <source>
        <dbReference type="Pfam" id="PF23357"/>
    </source>
</evidence>
<dbReference type="eggNOG" id="COG3225">
    <property type="taxonomic scope" value="Bacteria"/>
</dbReference>
<organism evidence="4 5">
    <name type="scientific">Intestinimonas butyriciproducens</name>
    <dbReference type="NCBI Taxonomy" id="1297617"/>
    <lineage>
        <taxon>Bacteria</taxon>
        <taxon>Bacillati</taxon>
        <taxon>Bacillota</taxon>
        <taxon>Clostridia</taxon>
        <taxon>Eubacteriales</taxon>
        <taxon>Intestinimonas</taxon>
    </lineage>
</organism>
<dbReference type="InterPro" id="IPR019196">
    <property type="entry name" value="ABC_transp_unknown"/>
</dbReference>
<dbReference type="KEGG" id="ibu:IB211_01321"/>
<keyword evidence="1" id="KW-0812">Transmembrane</keyword>
<protein>
    <submittedName>
        <fullName evidence="4">Mucin 2</fullName>
    </submittedName>
</protein>
<proteinExistence type="predicted"/>
<evidence type="ECO:0000259" key="2">
    <source>
        <dbReference type="Pfam" id="PF09822"/>
    </source>
</evidence>
<dbReference type="STRING" id="1297617.IB211_01321"/>
<dbReference type="EMBL" id="CP011307">
    <property type="protein sequence ID" value="ALP93714.1"/>
    <property type="molecule type" value="Genomic_DNA"/>
</dbReference>
<dbReference type="SUPFAM" id="SSF52317">
    <property type="entry name" value="Class I glutamine amidotransferase-like"/>
    <property type="match status" value="1"/>
</dbReference>
<feature type="transmembrane region" description="Helical" evidence="1">
    <location>
        <begin position="453"/>
        <end position="475"/>
    </location>
</feature>